<gene>
    <name evidence="1" type="ORF">SAMN00120144_3697</name>
</gene>
<proteinExistence type="predicted"/>
<sequence length="116" mass="13461">MPAASPRLYFENAVGSLYEHPDGYADFRFKPGKRKISELQALLTHVRTLLEFKRWHRFLADQRLLAPFTLEEVDWIVGHWRNTSAQHPGAYTAPSSWPKMSLPVSPWARWCTKPTP</sequence>
<evidence type="ECO:0000313" key="1">
    <source>
        <dbReference type="EMBL" id="SMB99609.1"/>
    </source>
</evidence>
<dbReference type="AlphaFoldDB" id="A0A1W1W1U9"/>
<accession>A0A1W1W1U9</accession>
<dbReference type="RefSeq" id="WP_084447336.1">
    <property type="nucleotide sequence ID" value="NZ_FWWW01000092.1"/>
</dbReference>
<evidence type="ECO:0000313" key="2">
    <source>
        <dbReference type="Proteomes" id="UP000192266"/>
    </source>
</evidence>
<dbReference type="EMBL" id="FWWW01000092">
    <property type="protein sequence ID" value="SMB99609.1"/>
    <property type="molecule type" value="Genomic_DNA"/>
</dbReference>
<organism evidence="1 2">
    <name type="scientific">Hymenobacter roseosalivarius DSM 11622</name>
    <dbReference type="NCBI Taxonomy" id="645990"/>
    <lineage>
        <taxon>Bacteria</taxon>
        <taxon>Pseudomonadati</taxon>
        <taxon>Bacteroidota</taxon>
        <taxon>Cytophagia</taxon>
        <taxon>Cytophagales</taxon>
        <taxon>Hymenobacteraceae</taxon>
        <taxon>Hymenobacter</taxon>
    </lineage>
</organism>
<dbReference type="STRING" id="645990.SAMN00120144_3697"/>
<reference evidence="1 2" key="1">
    <citation type="submission" date="2017-04" db="EMBL/GenBank/DDBJ databases">
        <authorList>
            <person name="Afonso C.L."/>
            <person name="Miller P.J."/>
            <person name="Scott M.A."/>
            <person name="Spackman E."/>
            <person name="Goraichik I."/>
            <person name="Dimitrov K.M."/>
            <person name="Suarez D.L."/>
            <person name="Swayne D.E."/>
        </authorList>
    </citation>
    <scope>NUCLEOTIDE SEQUENCE [LARGE SCALE GENOMIC DNA]</scope>
    <source>
        <strain evidence="1 2">DSM 11622</strain>
    </source>
</reference>
<keyword evidence="2" id="KW-1185">Reference proteome</keyword>
<dbReference type="Proteomes" id="UP000192266">
    <property type="component" value="Unassembled WGS sequence"/>
</dbReference>
<protein>
    <submittedName>
        <fullName evidence="1">Uncharacterized protein</fullName>
    </submittedName>
</protein>
<dbReference type="OrthoDB" id="880716at2"/>
<name>A0A1W1W1U9_9BACT</name>